<feature type="transmembrane region" description="Helical" evidence="1">
    <location>
        <begin position="22"/>
        <end position="45"/>
    </location>
</feature>
<sequence length="152" mass="16505">MTTDSTSTTPDRMDLPVARQPIHPILVSFSIACFVGAFITDIVYWRTVAVTWETFSIWLITVGLILAGLAIIAFVIDLVGRKHIRSLTWPFAIGYVVAVLLSLINAFIHSRDAYTAVVPTGLTLSGLVIVILLFSAGMGSALVYRHRIGAST</sequence>
<dbReference type="InterPro" id="IPR016923">
    <property type="entry name" value="UCP029509"/>
</dbReference>
<name>A0ABM9DGU2_9HYPH</name>
<comment type="caution">
    <text evidence="3">The sequence shown here is derived from an EMBL/GenBank/DDBJ whole genome shotgun (WGS) entry which is preliminary data.</text>
</comment>
<evidence type="ECO:0000313" key="4">
    <source>
        <dbReference type="Proteomes" id="UP001153050"/>
    </source>
</evidence>
<reference evidence="3 4" key="1">
    <citation type="submission" date="2022-03" db="EMBL/GenBank/DDBJ databases">
        <authorList>
            <person name="Brunel B."/>
        </authorList>
    </citation>
    <scope>NUCLEOTIDE SEQUENCE [LARGE SCALE GENOMIC DNA]</scope>
    <source>
        <strain evidence="3">STM5069sample</strain>
    </source>
</reference>
<feature type="transmembrane region" description="Helical" evidence="1">
    <location>
        <begin position="57"/>
        <end position="80"/>
    </location>
</feature>
<keyword evidence="1" id="KW-1133">Transmembrane helix</keyword>
<dbReference type="Proteomes" id="UP001153050">
    <property type="component" value="Unassembled WGS sequence"/>
</dbReference>
<feature type="transmembrane region" description="Helical" evidence="1">
    <location>
        <begin position="120"/>
        <end position="144"/>
    </location>
</feature>
<keyword evidence="1" id="KW-0472">Membrane</keyword>
<dbReference type="Pfam" id="PF09990">
    <property type="entry name" value="DUF2231"/>
    <property type="match status" value="1"/>
</dbReference>
<dbReference type="PIRSF" id="PIRSF029509">
    <property type="entry name" value="UCP029509"/>
    <property type="match status" value="1"/>
</dbReference>
<dbReference type="EMBL" id="CAKXZT010000020">
    <property type="protein sequence ID" value="CAH2395686.1"/>
    <property type="molecule type" value="Genomic_DNA"/>
</dbReference>
<dbReference type="RefSeq" id="WP_254016580.1">
    <property type="nucleotide sequence ID" value="NZ_CAKXZT010000020.1"/>
</dbReference>
<gene>
    <name evidence="3" type="ORF">MES5069_1160015</name>
</gene>
<feature type="transmembrane region" description="Helical" evidence="1">
    <location>
        <begin position="87"/>
        <end position="108"/>
    </location>
</feature>
<feature type="domain" description="DUF2231" evidence="2">
    <location>
        <begin position="20"/>
        <end position="151"/>
    </location>
</feature>
<accession>A0ABM9DGU2</accession>
<keyword evidence="1" id="KW-0812">Transmembrane</keyword>
<evidence type="ECO:0000256" key="1">
    <source>
        <dbReference type="SAM" id="Phobius"/>
    </source>
</evidence>
<keyword evidence="4" id="KW-1185">Reference proteome</keyword>
<evidence type="ECO:0000313" key="3">
    <source>
        <dbReference type="EMBL" id="CAH2395686.1"/>
    </source>
</evidence>
<organism evidence="3 4">
    <name type="scientific">Mesorhizobium escarrei</name>
    <dbReference type="NCBI Taxonomy" id="666018"/>
    <lineage>
        <taxon>Bacteria</taxon>
        <taxon>Pseudomonadati</taxon>
        <taxon>Pseudomonadota</taxon>
        <taxon>Alphaproteobacteria</taxon>
        <taxon>Hyphomicrobiales</taxon>
        <taxon>Phyllobacteriaceae</taxon>
        <taxon>Mesorhizobium</taxon>
    </lineage>
</organism>
<dbReference type="InterPro" id="IPR019251">
    <property type="entry name" value="DUF2231_TM"/>
</dbReference>
<protein>
    <submittedName>
        <fullName evidence="3">Membrane protein</fullName>
    </submittedName>
</protein>
<proteinExistence type="predicted"/>
<evidence type="ECO:0000259" key="2">
    <source>
        <dbReference type="Pfam" id="PF09990"/>
    </source>
</evidence>